<evidence type="ECO:0000313" key="2">
    <source>
        <dbReference type="Proteomes" id="UP000019146"/>
    </source>
</evidence>
<dbReference type="EMBL" id="CP012746">
    <property type="protein sequence ID" value="ALL65729.1"/>
    <property type="molecule type" value="Genomic_DNA"/>
</dbReference>
<name>A0A0P0RBL1_9BURK</name>
<accession>A0A0P0RBL1</accession>
<sequence length="38" mass="3941">MALAAASLGPGGTITFKGAIVAPPYAIWKIIKDSIRKI</sequence>
<protein>
    <submittedName>
        <fullName evidence="1">Uncharacterized protein</fullName>
    </submittedName>
</protein>
<dbReference type="Proteomes" id="UP000019146">
    <property type="component" value="Chromosome 1"/>
</dbReference>
<reference evidence="1 2" key="1">
    <citation type="journal article" date="2014" name="Genome Announc.">
        <title>Draft Genome Sequence of the Haloacid-Degrading Burkholderia caribensis Strain MBA4.</title>
        <authorList>
            <person name="Pan Y."/>
            <person name="Kong K.F."/>
            <person name="Tsang J.S."/>
        </authorList>
    </citation>
    <scope>NUCLEOTIDE SEQUENCE [LARGE SCALE GENOMIC DNA]</scope>
    <source>
        <strain evidence="1 2">MBA4</strain>
    </source>
</reference>
<proteinExistence type="predicted"/>
<dbReference type="AlphaFoldDB" id="A0A0P0RBL1"/>
<gene>
    <name evidence="1" type="ORF">K788_0006491</name>
</gene>
<organism evidence="1 2">
    <name type="scientific">Paraburkholderia caribensis MBA4</name>
    <dbReference type="NCBI Taxonomy" id="1323664"/>
    <lineage>
        <taxon>Bacteria</taxon>
        <taxon>Pseudomonadati</taxon>
        <taxon>Pseudomonadota</taxon>
        <taxon>Betaproteobacteria</taxon>
        <taxon>Burkholderiales</taxon>
        <taxon>Burkholderiaceae</taxon>
        <taxon>Paraburkholderia</taxon>
    </lineage>
</organism>
<dbReference type="KEGG" id="bcai:K788_0006491"/>
<evidence type="ECO:0000313" key="1">
    <source>
        <dbReference type="EMBL" id="ALL65729.1"/>
    </source>
</evidence>